<evidence type="ECO:0000313" key="2">
    <source>
        <dbReference type="Proteomes" id="UP001200145"/>
    </source>
</evidence>
<dbReference type="Proteomes" id="UP001200145">
    <property type="component" value="Unassembled WGS sequence"/>
</dbReference>
<reference evidence="1 2" key="1">
    <citation type="submission" date="2022-01" db="EMBL/GenBank/DDBJ databases">
        <title>Flavihumibacter sp. nov., isolated from sediment of a river.</title>
        <authorList>
            <person name="Liu H."/>
        </authorList>
    </citation>
    <scope>NUCLEOTIDE SEQUENCE [LARGE SCALE GENOMIC DNA]</scope>
    <source>
        <strain evidence="1 2">RY-1</strain>
    </source>
</reference>
<gene>
    <name evidence="1" type="ORF">L0U88_14620</name>
</gene>
<evidence type="ECO:0000313" key="1">
    <source>
        <dbReference type="EMBL" id="MCF1715870.1"/>
    </source>
</evidence>
<dbReference type="InterPro" id="IPR008947">
    <property type="entry name" value="PLipase_C/P1_nuclease_dom_sf"/>
</dbReference>
<organism evidence="1 2">
    <name type="scientific">Flavihumibacter fluminis</name>
    <dbReference type="NCBI Taxonomy" id="2909236"/>
    <lineage>
        <taxon>Bacteria</taxon>
        <taxon>Pseudomonadati</taxon>
        <taxon>Bacteroidota</taxon>
        <taxon>Chitinophagia</taxon>
        <taxon>Chitinophagales</taxon>
        <taxon>Chitinophagaceae</taxon>
        <taxon>Flavihumibacter</taxon>
    </lineage>
</organism>
<name>A0ABS9BKJ4_9BACT</name>
<comment type="caution">
    <text evidence="1">The sequence shown here is derived from an EMBL/GenBank/DDBJ whole genome shotgun (WGS) entry which is preliminary data.</text>
</comment>
<dbReference type="RefSeq" id="WP_234866818.1">
    <property type="nucleotide sequence ID" value="NZ_JAKEVY010000003.1"/>
</dbReference>
<proteinExistence type="predicted"/>
<keyword evidence="2" id="KW-1185">Reference proteome</keyword>
<protein>
    <submittedName>
        <fullName evidence="1">Zinc dependent phospholipase C family protein</fullName>
    </submittedName>
</protein>
<dbReference type="EMBL" id="JAKEVY010000003">
    <property type="protein sequence ID" value="MCF1715870.1"/>
    <property type="molecule type" value="Genomic_DNA"/>
</dbReference>
<sequence>MRTICLLAAVLLLYNPVYCWGFFAHEKINGYAVYLLPPEMLVFYKPSQAFLQTHATDPDKRRYVVKAEGPRHFIDLDQYGQYPFTELPRKWEDARKKFGEDSLQQHGILPWRILQVLGMLTSAFRGKNTASILKLSADLGHYIGDAHVPLHTSSNHNGQKTNQHGIHGFWESRLPELLADQEWDFFLEKASYIPQPAERTWQIILESAAAVDSVLELEAILSKTIPPDQKFAFEWRKQTLVRQYSSEFSRLYNQALKGMVERRMRQSVQAVADYWYTAWVNAGQPSLQQLVTNKTQPNAEPGLDSLSILWRSQPIKGKSCD</sequence>
<dbReference type="SUPFAM" id="SSF48537">
    <property type="entry name" value="Phospholipase C/P1 nuclease"/>
    <property type="match status" value="1"/>
</dbReference>
<dbReference type="Gene3D" id="1.10.575.10">
    <property type="entry name" value="P1 Nuclease"/>
    <property type="match status" value="1"/>
</dbReference>
<accession>A0ABS9BKJ4</accession>
<dbReference type="CDD" id="cd10981">
    <property type="entry name" value="ZnPC_S1P1"/>
    <property type="match status" value="1"/>
</dbReference>